<feature type="transmembrane region" description="Helical" evidence="1">
    <location>
        <begin position="29"/>
        <end position="47"/>
    </location>
</feature>
<name>A0A518CZ02_9BACT</name>
<keyword evidence="1" id="KW-0472">Membrane</keyword>
<feature type="domain" description="Cytochrome C Planctomycete-type" evidence="2">
    <location>
        <begin position="212"/>
        <end position="274"/>
    </location>
</feature>
<accession>A0A518CZ02</accession>
<dbReference type="InterPro" id="IPR019251">
    <property type="entry name" value="DUF2231_TM"/>
</dbReference>
<evidence type="ECO:0000313" key="4">
    <source>
        <dbReference type="EMBL" id="QDU84437.1"/>
    </source>
</evidence>
<dbReference type="RefSeq" id="WP_419186427.1">
    <property type="nucleotide sequence ID" value="NZ_CP036290.1"/>
</dbReference>
<evidence type="ECO:0000259" key="3">
    <source>
        <dbReference type="Pfam" id="PF09990"/>
    </source>
</evidence>
<dbReference type="AlphaFoldDB" id="A0A518CZ02"/>
<dbReference type="GO" id="GO:0020037">
    <property type="term" value="F:heme binding"/>
    <property type="evidence" value="ECO:0007669"/>
    <property type="project" value="InterPro"/>
</dbReference>
<evidence type="ECO:0000256" key="1">
    <source>
        <dbReference type="SAM" id="Phobius"/>
    </source>
</evidence>
<evidence type="ECO:0000313" key="5">
    <source>
        <dbReference type="Proteomes" id="UP000319342"/>
    </source>
</evidence>
<keyword evidence="1" id="KW-1133">Transmembrane helix</keyword>
<dbReference type="Pfam" id="PF07635">
    <property type="entry name" value="PSCyt1"/>
    <property type="match status" value="1"/>
</dbReference>
<dbReference type="PANTHER" id="PTHR35889">
    <property type="entry name" value="CYCLOINULO-OLIGOSACCHARIDE FRUCTANOTRANSFERASE-RELATED"/>
    <property type="match status" value="1"/>
</dbReference>
<feature type="domain" description="DUF2231" evidence="3">
    <location>
        <begin position="26"/>
        <end position="153"/>
    </location>
</feature>
<dbReference type="Pfam" id="PF09990">
    <property type="entry name" value="DUF2231"/>
    <property type="match status" value="1"/>
</dbReference>
<dbReference type="GO" id="GO:0009055">
    <property type="term" value="F:electron transfer activity"/>
    <property type="evidence" value="ECO:0007669"/>
    <property type="project" value="InterPro"/>
</dbReference>
<sequence length="302" mass="32028">MISSTFALAETARPLAEALPELFGRLHPVTIHFPIALLLMAAVFEGLNALRGDAGLRRAAVLCLWFGTLGALVAGGTGWVHESLEPSREPDVELHRWLGVAAAAFALLTSVVAVVALGARKGARSVRLFRAGLVITAVLTGGTGKIGGEMVWGADWYSRPFEARPALSIPPIQLPPIGLDGSGAGVSAPSSPSDPGPITYLGHVEPVLARHCYECHGPTGKADGDLRFSELAKAQEIYFGFDWEALIAPGSPDDSALYGVLVLPRDHDLAMPPKAEGEMSADEIERVRRWIAEGSTLEAMLR</sequence>
<dbReference type="InterPro" id="IPR011429">
    <property type="entry name" value="Cyt_c_Planctomycete-type"/>
</dbReference>
<dbReference type="Proteomes" id="UP000319342">
    <property type="component" value="Chromosome"/>
</dbReference>
<proteinExistence type="predicted"/>
<reference evidence="4 5" key="1">
    <citation type="submission" date="2019-02" db="EMBL/GenBank/DDBJ databases">
        <title>Deep-cultivation of Planctomycetes and their phenomic and genomic characterization uncovers novel biology.</title>
        <authorList>
            <person name="Wiegand S."/>
            <person name="Jogler M."/>
            <person name="Boedeker C."/>
            <person name="Pinto D."/>
            <person name="Vollmers J."/>
            <person name="Rivas-Marin E."/>
            <person name="Kohn T."/>
            <person name="Peeters S.H."/>
            <person name="Heuer A."/>
            <person name="Rast P."/>
            <person name="Oberbeckmann S."/>
            <person name="Bunk B."/>
            <person name="Jeske O."/>
            <person name="Meyerdierks A."/>
            <person name="Storesund J.E."/>
            <person name="Kallscheuer N."/>
            <person name="Luecker S."/>
            <person name="Lage O.M."/>
            <person name="Pohl T."/>
            <person name="Merkel B.J."/>
            <person name="Hornburger P."/>
            <person name="Mueller R.-W."/>
            <person name="Bruemmer F."/>
            <person name="Labrenz M."/>
            <person name="Spormann A.M."/>
            <person name="Op den Camp H."/>
            <person name="Overmann J."/>
            <person name="Amann R."/>
            <person name="Jetten M.S.M."/>
            <person name="Mascher T."/>
            <person name="Medema M.H."/>
            <person name="Devos D.P."/>
            <person name="Kaster A.-K."/>
            <person name="Ovreas L."/>
            <person name="Rohde M."/>
            <person name="Galperin M.Y."/>
            <person name="Jogler C."/>
        </authorList>
    </citation>
    <scope>NUCLEOTIDE SEQUENCE [LARGE SCALE GENOMIC DNA]</scope>
    <source>
        <strain evidence="4 5">Pla163</strain>
    </source>
</reference>
<organism evidence="4 5">
    <name type="scientific">Rohdeia mirabilis</name>
    <dbReference type="NCBI Taxonomy" id="2528008"/>
    <lineage>
        <taxon>Bacteria</taxon>
        <taxon>Pseudomonadati</taxon>
        <taxon>Planctomycetota</taxon>
        <taxon>Planctomycetia</taxon>
        <taxon>Planctomycetia incertae sedis</taxon>
        <taxon>Rohdeia</taxon>
    </lineage>
</organism>
<feature type="transmembrane region" description="Helical" evidence="1">
    <location>
        <begin position="59"/>
        <end position="80"/>
    </location>
</feature>
<protein>
    <submittedName>
        <fullName evidence="4">Planctomycete cytochrome C</fullName>
    </submittedName>
</protein>
<keyword evidence="5" id="KW-1185">Reference proteome</keyword>
<dbReference type="EMBL" id="CP036290">
    <property type="protein sequence ID" value="QDU84437.1"/>
    <property type="molecule type" value="Genomic_DNA"/>
</dbReference>
<dbReference type="SUPFAM" id="SSF46626">
    <property type="entry name" value="Cytochrome c"/>
    <property type="match status" value="1"/>
</dbReference>
<feature type="transmembrane region" description="Helical" evidence="1">
    <location>
        <begin position="100"/>
        <end position="119"/>
    </location>
</feature>
<dbReference type="InterPro" id="IPR036909">
    <property type="entry name" value="Cyt_c-like_dom_sf"/>
</dbReference>
<dbReference type="PANTHER" id="PTHR35889:SF3">
    <property type="entry name" value="F-BOX DOMAIN-CONTAINING PROTEIN"/>
    <property type="match status" value="1"/>
</dbReference>
<evidence type="ECO:0000259" key="2">
    <source>
        <dbReference type="Pfam" id="PF07635"/>
    </source>
</evidence>
<keyword evidence="1" id="KW-0812">Transmembrane</keyword>
<gene>
    <name evidence="4" type="ORF">Pla163_15470</name>
</gene>